<dbReference type="RefSeq" id="WP_035014603.1">
    <property type="nucleotide sequence ID" value="NZ_ARZY01000017.1"/>
</dbReference>
<keyword evidence="6" id="KW-1185">Reference proteome</keyword>
<dbReference type="Pfam" id="PF16539">
    <property type="entry name" value="FlgT_M"/>
    <property type="match status" value="1"/>
</dbReference>
<feature type="domain" description="Flagellar assembly protein T C-terminal" evidence="2">
    <location>
        <begin position="318"/>
        <end position="390"/>
    </location>
</feature>
<dbReference type="Proteomes" id="UP000019276">
    <property type="component" value="Unassembled WGS sequence"/>
</dbReference>
<dbReference type="InterPro" id="IPR038180">
    <property type="entry name" value="FlgT_N_sf"/>
</dbReference>
<evidence type="ECO:0000313" key="5">
    <source>
        <dbReference type="EMBL" id="EWH09936.1"/>
    </source>
</evidence>
<comment type="caution">
    <text evidence="5">The sequence shown here is derived from an EMBL/GenBank/DDBJ whole genome shotgun (WGS) entry which is preliminary data.</text>
</comment>
<protein>
    <submittedName>
        <fullName evidence="5">Lipoprotein</fullName>
    </submittedName>
</protein>
<reference evidence="5 6" key="1">
    <citation type="journal article" date="2014" name="Genome Announc.">
        <title>Draft Genome Sequence of the Agar-Degrading Bacterium Catenovulum sp. Strain DS-2, Isolated from Intestines of Haliotis diversicolor.</title>
        <authorList>
            <person name="Shan D."/>
            <person name="Li X."/>
            <person name="Gu Z."/>
            <person name="Wei G."/>
            <person name="Gao Z."/>
            <person name="Shao Z."/>
        </authorList>
    </citation>
    <scope>NUCLEOTIDE SEQUENCE [LARGE SCALE GENOMIC DNA]</scope>
    <source>
        <strain evidence="5 6">DS-2</strain>
    </source>
</reference>
<evidence type="ECO:0000259" key="2">
    <source>
        <dbReference type="Pfam" id="PF16538"/>
    </source>
</evidence>
<dbReference type="InterPro" id="IPR032386">
    <property type="entry name" value="FlgT_M"/>
</dbReference>
<name>W7QDE6_9ALTE</name>
<keyword evidence="1" id="KW-0732">Signal</keyword>
<dbReference type="InterPro" id="IPR032388">
    <property type="entry name" value="FlgT_C"/>
</dbReference>
<sequence length="397" mass="44390">MKILTNIIYGMLLSLICTASATAAWYQASASSRVINGNIAQARQAAIEEAVKQTLLFSGASITSSQQVTNGLLTQDMFMVRSSGVVNEIELLDETIHKGELSVTVRADIFADTRQCYASDYKKAITVLPLQIRHNEHAKIGGLYQLGMVLGEQIYQKMTSHSQNVEVRDFYQNPILDTQENKKDQVSSNQAPVILQQIARQTDSQLVISGELVDLSIGSTSNKLTQWLSNETAERFFEMRLYLHDALTGERLQQFDYFAQTMWEFDLKQRVDLTSRRFWYSAYGQIIQQSVAKAVAEIDGSLACVSAKARIIDVDAHQVRFNLGRNNNVQAGDIFTILHQASFVDKNGISRPHFIVSRHQIEVTQVYGQSAIAVSQNKELLANIQAGDVVRPFSVMD</sequence>
<evidence type="ECO:0000256" key="1">
    <source>
        <dbReference type="SAM" id="SignalP"/>
    </source>
</evidence>
<organism evidence="5 6">
    <name type="scientific">Catenovulum agarivorans DS-2</name>
    <dbReference type="NCBI Taxonomy" id="1328313"/>
    <lineage>
        <taxon>Bacteria</taxon>
        <taxon>Pseudomonadati</taxon>
        <taxon>Pseudomonadota</taxon>
        <taxon>Gammaproteobacteria</taxon>
        <taxon>Alteromonadales</taxon>
        <taxon>Alteromonadaceae</taxon>
        <taxon>Catenovulum</taxon>
    </lineage>
</organism>
<proteinExistence type="predicted"/>
<dbReference type="EMBL" id="ARZY01000017">
    <property type="protein sequence ID" value="EWH09936.1"/>
    <property type="molecule type" value="Genomic_DNA"/>
</dbReference>
<dbReference type="AlphaFoldDB" id="W7QDE6"/>
<dbReference type="InterPro" id="IPR038165">
    <property type="entry name" value="FlgT_C_sf"/>
</dbReference>
<dbReference type="Gene3D" id="3.30.1660.40">
    <property type="entry name" value="FlgT, N-terminal domain"/>
    <property type="match status" value="1"/>
</dbReference>
<dbReference type="OrthoDB" id="8778507at2"/>
<dbReference type="Gene3D" id="3.40.50.10610">
    <property type="entry name" value="ABC-type transport auxiliary lipoprotein component"/>
    <property type="match status" value="1"/>
</dbReference>
<dbReference type="STRING" id="1328313.DS2_09927"/>
<feature type="chain" id="PRO_5004898132" evidence="1">
    <location>
        <begin position="24"/>
        <end position="397"/>
    </location>
</feature>
<dbReference type="eggNOG" id="ENOG502ZAC4">
    <property type="taxonomic scope" value="Bacteria"/>
</dbReference>
<dbReference type="Pfam" id="PF16538">
    <property type="entry name" value="FlgT_C"/>
    <property type="match status" value="1"/>
</dbReference>
<dbReference type="Pfam" id="PF16548">
    <property type="entry name" value="FlgT_N"/>
    <property type="match status" value="1"/>
</dbReference>
<accession>W7QDE6</accession>
<gene>
    <name evidence="5" type="ORF">DS2_09927</name>
</gene>
<evidence type="ECO:0000259" key="3">
    <source>
        <dbReference type="Pfam" id="PF16539"/>
    </source>
</evidence>
<dbReference type="Gene3D" id="2.40.10.410">
    <property type="entry name" value="FlgT, C-terminal domain"/>
    <property type="match status" value="1"/>
</dbReference>
<feature type="signal peptide" evidence="1">
    <location>
        <begin position="1"/>
        <end position="23"/>
    </location>
</feature>
<feature type="domain" description="Flagellar assembly protein T middle" evidence="3">
    <location>
        <begin position="115"/>
        <end position="272"/>
    </location>
</feature>
<keyword evidence="5" id="KW-0449">Lipoprotein</keyword>
<evidence type="ECO:0000259" key="4">
    <source>
        <dbReference type="Pfam" id="PF16548"/>
    </source>
</evidence>
<feature type="domain" description="Flagellar assembly protein T N-terminal" evidence="4">
    <location>
        <begin position="24"/>
        <end position="110"/>
    </location>
</feature>
<dbReference type="InterPro" id="IPR032370">
    <property type="entry name" value="FlgT_N"/>
</dbReference>
<evidence type="ECO:0000313" key="6">
    <source>
        <dbReference type="Proteomes" id="UP000019276"/>
    </source>
</evidence>